<evidence type="ECO:0000256" key="1">
    <source>
        <dbReference type="SAM" id="Phobius"/>
    </source>
</evidence>
<proteinExistence type="predicted"/>
<dbReference type="InterPro" id="IPR051677">
    <property type="entry name" value="AfsR-DnrI-RedD_regulator"/>
</dbReference>
<dbReference type="Gene3D" id="2.120.10.80">
    <property type="entry name" value="Kelch-type beta propeller"/>
    <property type="match status" value="1"/>
</dbReference>
<dbReference type="AlphaFoldDB" id="A0A2D1UBF8"/>
<dbReference type="GO" id="GO:0006355">
    <property type="term" value="P:regulation of DNA-templated transcription"/>
    <property type="evidence" value="ECO:0007669"/>
    <property type="project" value="TreeGrafter"/>
</dbReference>
<keyword evidence="2" id="KW-0238">DNA-binding</keyword>
<dbReference type="OrthoDB" id="1110630at2"/>
<protein>
    <submittedName>
        <fullName evidence="2">DNA-binding transcriptional activator</fullName>
    </submittedName>
</protein>
<keyword evidence="3" id="KW-1185">Reference proteome</keyword>
<dbReference type="RefSeq" id="WP_099440803.1">
    <property type="nucleotide sequence ID" value="NZ_CP024091.1"/>
</dbReference>
<feature type="transmembrane region" description="Helical" evidence="1">
    <location>
        <begin position="536"/>
        <end position="555"/>
    </location>
</feature>
<evidence type="ECO:0000313" key="3">
    <source>
        <dbReference type="Proteomes" id="UP000223749"/>
    </source>
</evidence>
<keyword evidence="1" id="KW-1133">Transmembrane helix</keyword>
<dbReference type="KEGG" id="pgs:CPT03_21870"/>
<dbReference type="Pfam" id="PF24681">
    <property type="entry name" value="Kelch_KLHDC2_KLHL20_DRC7"/>
    <property type="match status" value="1"/>
</dbReference>
<dbReference type="GO" id="GO:0003677">
    <property type="term" value="F:DNA binding"/>
    <property type="evidence" value="ECO:0007669"/>
    <property type="project" value="UniProtKB-KW"/>
</dbReference>
<dbReference type="InterPro" id="IPR015915">
    <property type="entry name" value="Kelch-typ_b-propeller"/>
</dbReference>
<evidence type="ECO:0000313" key="2">
    <source>
        <dbReference type="EMBL" id="ATP58925.1"/>
    </source>
</evidence>
<gene>
    <name evidence="2" type="ORF">CPT03_21870</name>
</gene>
<dbReference type="PANTHER" id="PTHR35807">
    <property type="entry name" value="TRANSCRIPTIONAL REGULATOR REDD-RELATED"/>
    <property type="match status" value="1"/>
</dbReference>
<reference evidence="2 3" key="1">
    <citation type="submission" date="2017-10" db="EMBL/GenBank/DDBJ databases">
        <title>Whole genome of Pedobacter ginsengisoli T01R-27 isolated from tomato rhizosphere.</title>
        <authorList>
            <person name="Weon H.-Y."/>
            <person name="Lee S.A."/>
            <person name="Sang M.K."/>
            <person name="Song J."/>
        </authorList>
    </citation>
    <scope>NUCLEOTIDE SEQUENCE [LARGE SCALE GENOMIC DNA]</scope>
    <source>
        <strain evidence="2 3">T01R-27</strain>
    </source>
</reference>
<keyword evidence="1" id="KW-0812">Transmembrane</keyword>
<organism evidence="2 3">
    <name type="scientific">Pedobacter ginsengisoli</name>
    <dbReference type="NCBI Taxonomy" id="363852"/>
    <lineage>
        <taxon>Bacteria</taxon>
        <taxon>Pseudomonadati</taxon>
        <taxon>Bacteroidota</taxon>
        <taxon>Sphingobacteriia</taxon>
        <taxon>Sphingobacteriales</taxon>
        <taxon>Sphingobacteriaceae</taxon>
        <taxon>Pedobacter</taxon>
    </lineage>
</organism>
<dbReference type="SUPFAM" id="SSF117281">
    <property type="entry name" value="Kelch motif"/>
    <property type="match status" value="1"/>
</dbReference>
<dbReference type="PANTHER" id="PTHR35807:SF1">
    <property type="entry name" value="TRANSCRIPTIONAL REGULATOR REDD"/>
    <property type="match status" value="1"/>
</dbReference>
<name>A0A2D1UBF8_9SPHI</name>
<accession>A0A2D1UBF8</accession>
<sequence>MTFKMSFAQGLAFKGEGVGIDKRGSYDVFDKKSLVFAERFELNFQLSYPDYIPFGYIFSLVDQPTNQAYNLIYLTNDRKGYLKFNLEGKENLATFELDQEKLLNKDWFNVSIFFLLQEKRIVIKIDGKSHSITKTDLAGTFIPSLVFGLNKNSVDVPTYAIRNLTVKGGNKHYFFPLNESKGSFVHNEQGEIIGKVNNPVWIINNAYYWKKRFVFKSRKVSGSNFDKQRQSMLFFDSDSITYLNLRNYTTSSARFYNVSPVTSKLGTNFFDAASGHLYSYEVVAPFQGAGTIAMFDMNQNRWEAISQSTLGMQLHHHAGYFDKKRNRYLIFGGFGNQKYNGETFAFDLDKKIWDTLSLKGDRILPRYFTSLACDTTKESLYVFGGAGNESGDQTLGRRYFYDLYRVDLRNQTIRKMWDLSWDKGNMVPTRNMVIANDTSLYALCYPEYIARSALKLYKFSIRNGTHQIFGDSIPIFSDKIATNACLYYNATLKEFYCTVQEFEDNGFSVTTLYSLSAPPIEYADLLMYKPQRSLSLQWIFISFVIFCAAMCILFSRKYLKKHRVQKPSVAILKAPEKQMDRANAIYLFGQFILYDRRGKDITYLLSNRLKQTFLLILQYSFGDGISSAELSEKIWPGKEDLNVKNLRGVTLNQLRKVLQELDGIELVFDKGNFRIKMQESCYCDLAELNQLMADQKGNKNTRQIHHILQRGDFLFGVEFPATDLFKESVRAKLADKFFE</sequence>
<keyword evidence="1" id="KW-0472">Membrane</keyword>
<dbReference type="EMBL" id="CP024091">
    <property type="protein sequence ID" value="ATP58925.1"/>
    <property type="molecule type" value="Genomic_DNA"/>
</dbReference>
<dbReference type="Proteomes" id="UP000223749">
    <property type="component" value="Chromosome"/>
</dbReference>